<evidence type="ECO:0000313" key="14">
    <source>
        <dbReference type="Proteomes" id="UP000054359"/>
    </source>
</evidence>
<evidence type="ECO:0000256" key="4">
    <source>
        <dbReference type="ARBA" id="ARBA00022692"/>
    </source>
</evidence>
<dbReference type="InterPro" id="IPR032675">
    <property type="entry name" value="LRR_dom_sf"/>
</dbReference>
<dbReference type="STRING" id="407821.A0A087TH73"/>
<keyword evidence="9" id="KW-0472">Membrane</keyword>
<proteinExistence type="predicted"/>
<evidence type="ECO:0000256" key="9">
    <source>
        <dbReference type="ARBA" id="ARBA00023136"/>
    </source>
</evidence>
<reference evidence="13 14" key="1">
    <citation type="submission" date="2013-11" db="EMBL/GenBank/DDBJ databases">
        <title>Genome sequencing of Stegodyphus mimosarum.</title>
        <authorList>
            <person name="Bechsgaard J."/>
        </authorList>
    </citation>
    <scope>NUCLEOTIDE SEQUENCE [LARGE SCALE GENOMIC DNA]</scope>
</reference>
<dbReference type="Pfam" id="PF13855">
    <property type="entry name" value="LRR_8"/>
    <property type="match status" value="1"/>
</dbReference>
<dbReference type="GO" id="GO:0032755">
    <property type="term" value="P:positive regulation of interleukin-6 production"/>
    <property type="evidence" value="ECO:0007669"/>
    <property type="project" value="TreeGrafter"/>
</dbReference>
<dbReference type="OrthoDB" id="2013775at2759"/>
<keyword evidence="11" id="KW-0325">Glycoprotein</keyword>
<feature type="chain" id="PRO_5001829735" evidence="12">
    <location>
        <begin position="35"/>
        <end position="305"/>
    </location>
</feature>
<evidence type="ECO:0000256" key="5">
    <source>
        <dbReference type="ARBA" id="ARBA00022729"/>
    </source>
</evidence>
<name>A0A087TH73_STEMI</name>
<dbReference type="GO" id="GO:0002224">
    <property type="term" value="P:toll-like receptor signaling pathway"/>
    <property type="evidence" value="ECO:0007669"/>
    <property type="project" value="TreeGrafter"/>
</dbReference>
<sequence>MRTMFSSRMICIFSGNMLTILLLYILPMLWLAESECPTSEAIAPYCICREIGEDAMMSCSGILAVDYLVAPIKASVGKNMFSILIMNSTLLYIPSNLFKDTNYKKIRFLGTELMSLSDTDLAFIGLEETLEEIRVSDAHFVAQWDWSQLNRLQRLHLLEVSSVVLHSIDEPFPNLPTLSVLGILKAEISYIHKNAFASLKSLRILSLKENGITELNRDMLPMPAEELAVIDLSSNELTSLPDNMFEGMPSLADVNLDHNKFSTLSERTFTWPLEHVNLLSLKGNPIRCDCRLRWIVKVTKPFEFY</sequence>
<feature type="signal peptide" evidence="12">
    <location>
        <begin position="1"/>
        <end position="34"/>
    </location>
</feature>
<keyword evidence="7" id="KW-0967">Endosome</keyword>
<keyword evidence="3" id="KW-0433">Leucine-rich repeat</keyword>
<comment type="subcellular location">
    <subcellularLocation>
        <location evidence="1">Endosome</location>
    </subcellularLocation>
    <subcellularLocation>
        <location evidence="2">Membrane</location>
    </subcellularLocation>
</comment>
<evidence type="ECO:0000256" key="1">
    <source>
        <dbReference type="ARBA" id="ARBA00004177"/>
    </source>
</evidence>
<evidence type="ECO:0000256" key="12">
    <source>
        <dbReference type="SAM" id="SignalP"/>
    </source>
</evidence>
<feature type="non-terminal residue" evidence="13">
    <location>
        <position position="305"/>
    </location>
</feature>
<keyword evidence="8" id="KW-1133">Transmembrane helix</keyword>
<dbReference type="OMA" id="NTSRPMQ"/>
<evidence type="ECO:0000256" key="2">
    <source>
        <dbReference type="ARBA" id="ARBA00004370"/>
    </source>
</evidence>
<accession>A0A087TH73</accession>
<dbReference type="InterPro" id="IPR003591">
    <property type="entry name" value="Leu-rich_rpt_typical-subtyp"/>
</dbReference>
<keyword evidence="5 12" id="KW-0732">Signal</keyword>
<gene>
    <name evidence="13" type="ORF">X975_13127</name>
</gene>
<dbReference type="EMBL" id="KK115214">
    <property type="protein sequence ID" value="KFM64462.1"/>
    <property type="molecule type" value="Genomic_DNA"/>
</dbReference>
<evidence type="ECO:0000256" key="10">
    <source>
        <dbReference type="ARBA" id="ARBA00023170"/>
    </source>
</evidence>
<keyword evidence="14" id="KW-1185">Reference proteome</keyword>
<keyword evidence="10 13" id="KW-0675">Receptor</keyword>
<keyword evidence="4" id="KW-0812">Transmembrane</keyword>
<dbReference type="Gene3D" id="3.80.10.10">
    <property type="entry name" value="Ribonuclease Inhibitor"/>
    <property type="match status" value="1"/>
</dbReference>
<dbReference type="SUPFAM" id="SSF52058">
    <property type="entry name" value="L domain-like"/>
    <property type="match status" value="1"/>
</dbReference>
<evidence type="ECO:0000256" key="11">
    <source>
        <dbReference type="ARBA" id="ARBA00023180"/>
    </source>
</evidence>
<evidence type="ECO:0000256" key="3">
    <source>
        <dbReference type="ARBA" id="ARBA00022614"/>
    </source>
</evidence>
<dbReference type="GO" id="GO:0005768">
    <property type="term" value="C:endosome"/>
    <property type="evidence" value="ECO:0007669"/>
    <property type="project" value="UniProtKB-SubCell"/>
</dbReference>
<dbReference type="AlphaFoldDB" id="A0A087TH73"/>
<dbReference type="GO" id="GO:0007249">
    <property type="term" value="P:canonical NF-kappaB signal transduction"/>
    <property type="evidence" value="ECO:0007669"/>
    <property type="project" value="TreeGrafter"/>
</dbReference>
<dbReference type="SMART" id="SM00369">
    <property type="entry name" value="LRR_TYP"/>
    <property type="match status" value="3"/>
</dbReference>
<dbReference type="GO" id="GO:0051607">
    <property type="term" value="P:defense response to virus"/>
    <property type="evidence" value="ECO:0007669"/>
    <property type="project" value="TreeGrafter"/>
</dbReference>
<dbReference type="Proteomes" id="UP000054359">
    <property type="component" value="Unassembled WGS sequence"/>
</dbReference>
<dbReference type="GO" id="GO:0038187">
    <property type="term" value="F:pattern recognition receptor activity"/>
    <property type="evidence" value="ECO:0007669"/>
    <property type="project" value="TreeGrafter"/>
</dbReference>
<evidence type="ECO:0000313" key="13">
    <source>
        <dbReference type="EMBL" id="KFM64462.1"/>
    </source>
</evidence>
<protein>
    <submittedName>
        <fullName evidence="13">G-protein coupled receptor GRL101</fullName>
    </submittedName>
</protein>
<dbReference type="PANTHER" id="PTHR47410">
    <property type="entry name" value="TOLL-LIKE RECEPTOR 7-RELATED"/>
    <property type="match status" value="1"/>
</dbReference>
<dbReference type="GO" id="GO:0005886">
    <property type="term" value="C:plasma membrane"/>
    <property type="evidence" value="ECO:0007669"/>
    <property type="project" value="TreeGrafter"/>
</dbReference>
<keyword evidence="6" id="KW-0677">Repeat</keyword>
<evidence type="ECO:0000256" key="6">
    <source>
        <dbReference type="ARBA" id="ARBA00022737"/>
    </source>
</evidence>
<dbReference type="InterPro" id="IPR001611">
    <property type="entry name" value="Leu-rich_rpt"/>
</dbReference>
<evidence type="ECO:0000256" key="7">
    <source>
        <dbReference type="ARBA" id="ARBA00022753"/>
    </source>
</evidence>
<organism evidence="13 14">
    <name type="scientific">Stegodyphus mimosarum</name>
    <name type="common">African social velvet spider</name>
    <dbReference type="NCBI Taxonomy" id="407821"/>
    <lineage>
        <taxon>Eukaryota</taxon>
        <taxon>Metazoa</taxon>
        <taxon>Ecdysozoa</taxon>
        <taxon>Arthropoda</taxon>
        <taxon>Chelicerata</taxon>
        <taxon>Arachnida</taxon>
        <taxon>Araneae</taxon>
        <taxon>Araneomorphae</taxon>
        <taxon>Entelegynae</taxon>
        <taxon>Eresoidea</taxon>
        <taxon>Eresidae</taxon>
        <taxon>Stegodyphus</taxon>
    </lineage>
</organism>
<dbReference type="PANTHER" id="PTHR47410:SF5">
    <property type="entry name" value="TOLL-LIKE RECEPTOR 3"/>
    <property type="match status" value="1"/>
</dbReference>
<evidence type="ECO:0000256" key="8">
    <source>
        <dbReference type="ARBA" id="ARBA00022989"/>
    </source>
</evidence>